<protein>
    <submittedName>
        <fullName evidence="2">Uncharacterized protein</fullName>
    </submittedName>
</protein>
<organism evidence="1 2">
    <name type="scientific">Panagrolaimus sp. PS1159</name>
    <dbReference type="NCBI Taxonomy" id="55785"/>
    <lineage>
        <taxon>Eukaryota</taxon>
        <taxon>Metazoa</taxon>
        <taxon>Ecdysozoa</taxon>
        <taxon>Nematoda</taxon>
        <taxon>Chromadorea</taxon>
        <taxon>Rhabditida</taxon>
        <taxon>Tylenchina</taxon>
        <taxon>Panagrolaimomorpha</taxon>
        <taxon>Panagrolaimoidea</taxon>
        <taxon>Panagrolaimidae</taxon>
        <taxon>Panagrolaimus</taxon>
    </lineage>
</organism>
<reference evidence="2" key="1">
    <citation type="submission" date="2022-11" db="UniProtKB">
        <authorList>
            <consortium name="WormBaseParasite"/>
        </authorList>
    </citation>
    <scope>IDENTIFICATION</scope>
</reference>
<dbReference type="WBParaSite" id="PS1159_v2.g9222.t1">
    <property type="protein sequence ID" value="PS1159_v2.g9222.t1"/>
    <property type="gene ID" value="PS1159_v2.g9222"/>
</dbReference>
<evidence type="ECO:0000313" key="1">
    <source>
        <dbReference type="Proteomes" id="UP000887580"/>
    </source>
</evidence>
<dbReference type="Proteomes" id="UP000887580">
    <property type="component" value="Unplaced"/>
</dbReference>
<proteinExistence type="predicted"/>
<sequence length="176" mass="20615">MYIFGGFEYTHRRYTNSVYAFNFETLTWENLPTKGKAPSHRDFHASAIVNDKMYIFGGRGDDEDSSTTTTSTSTLDTYCDKLYSFNLKTNEWEELETTGDRPTFRRSHSMWEYCGKLYLFGGYDSINDIHFNDFYVFDTIKLYWTRLRPNGKHPTPRRRQCSAIVGNKVFIFGGTM</sequence>
<accession>A0AC35GVZ2</accession>
<name>A0AC35GVZ2_9BILA</name>
<evidence type="ECO:0000313" key="2">
    <source>
        <dbReference type="WBParaSite" id="PS1159_v2.g9222.t1"/>
    </source>
</evidence>